<comment type="caution">
    <text evidence="11">The sequence shown here is derived from an EMBL/GenBank/DDBJ whole genome shotgun (WGS) entry which is preliminary data.</text>
</comment>
<dbReference type="Pfam" id="PF05873">
    <property type="entry name" value="Mt_ATP-synt_D"/>
    <property type="match status" value="1"/>
</dbReference>
<sequence length="201" mass="23171">MRLIFLFFLGMSGGLKRVSATAVNWAKLGEKLVPEHSSELSRLKGASHTFSSAVSQLPADLPQVDFNALKKSMPAHAAVLDSLQKQFDAIKIPYGEVPKQYLQEIDHWIEYNNERIKLHDMKVADGMEQAKKVEDKWASAPPVEHFDRQHFVEYFPQEFYDLRYQDRLPDPCNLGINESPEIIARFKDYKVLRRADKVDDH</sequence>
<evidence type="ECO:0000256" key="7">
    <source>
        <dbReference type="ARBA" id="ARBA00023065"/>
    </source>
</evidence>
<comment type="subcellular location">
    <subcellularLocation>
        <location evidence="1">Mitochondrion inner membrane</location>
    </subcellularLocation>
</comment>
<accession>A0AAN8END9</accession>
<dbReference type="EMBL" id="WIXE01025352">
    <property type="protein sequence ID" value="KAK5964791.1"/>
    <property type="molecule type" value="Genomic_DNA"/>
</dbReference>
<proteinExistence type="inferred from homology"/>
<keyword evidence="4" id="KW-0138">CF(0)</keyword>
<keyword evidence="3" id="KW-0813">Transport</keyword>
<evidence type="ECO:0000256" key="2">
    <source>
        <dbReference type="ARBA" id="ARBA00006842"/>
    </source>
</evidence>
<keyword evidence="7" id="KW-0406">Ion transport</keyword>
<name>A0AAN8END9_TRICO</name>
<evidence type="ECO:0000256" key="8">
    <source>
        <dbReference type="ARBA" id="ARBA00023128"/>
    </source>
</evidence>
<dbReference type="GO" id="GO:0015986">
    <property type="term" value="P:proton motive force-driven ATP synthesis"/>
    <property type="evidence" value="ECO:0007669"/>
    <property type="project" value="InterPro"/>
</dbReference>
<evidence type="ECO:0000313" key="11">
    <source>
        <dbReference type="EMBL" id="KAK5964791.1"/>
    </source>
</evidence>
<comment type="similarity">
    <text evidence="2">Belongs to the ATPase d subunit family.</text>
</comment>
<reference evidence="11 12" key="1">
    <citation type="submission" date="2019-10" db="EMBL/GenBank/DDBJ databases">
        <title>Assembly and Annotation for the nematode Trichostrongylus colubriformis.</title>
        <authorList>
            <person name="Martin J."/>
        </authorList>
    </citation>
    <scope>NUCLEOTIDE SEQUENCE [LARGE SCALE GENOMIC DNA]</scope>
    <source>
        <strain evidence="11">G859</strain>
        <tissue evidence="11">Whole worm</tissue>
    </source>
</reference>
<keyword evidence="12" id="KW-1185">Reference proteome</keyword>
<gene>
    <name evidence="11" type="ORF">GCK32_000469</name>
</gene>
<dbReference type="InterPro" id="IPR008689">
    <property type="entry name" value="ATP_synth_F0_dsu_mt"/>
</dbReference>
<evidence type="ECO:0000256" key="10">
    <source>
        <dbReference type="SAM" id="SignalP"/>
    </source>
</evidence>
<dbReference type="GO" id="GO:0015078">
    <property type="term" value="F:proton transmembrane transporter activity"/>
    <property type="evidence" value="ECO:0007669"/>
    <property type="project" value="InterPro"/>
</dbReference>
<evidence type="ECO:0000256" key="5">
    <source>
        <dbReference type="ARBA" id="ARBA00022781"/>
    </source>
</evidence>
<evidence type="ECO:0000256" key="3">
    <source>
        <dbReference type="ARBA" id="ARBA00022448"/>
    </source>
</evidence>
<dbReference type="SUPFAM" id="SSF161065">
    <property type="entry name" value="ATP synthase D chain-like"/>
    <property type="match status" value="1"/>
</dbReference>
<keyword evidence="8" id="KW-0496">Mitochondrion</keyword>
<evidence type="ECO:0000256" key="9">
    <source>
        <dbReference type="ARBA" id="ARBA00023136"/>
    </source>
</evidence>
<keyword evidence="10" id="KW-0732">Signal</keyword>
<dbReference type="InterPro" id="IPR036228">
    <property type="entry name" value="ATP_synth_F0_dsu_sf_mt"/>
</dbReference>
<evidence type="ECO:0000313" key="12">
    <source>
        <dbReference type="Proteomes" id="UP001331761"/>
    </source>
</evidence>
<feature type="chain" id="PRO_5042955726" evidence="10">
    <location>
        <begin position="21"/>
        <end position="201"/>
    </location>
</feature>
<dbReference type="PANTHER" id="PTHR12700">
    <property type="entry name" value="ATP SYNTHASE SUBUNIT D, MITOCHONDRIAL"/>
    <property type="match status" value="1"/>
</dbReference>
<evidence type="ECO:0000256" key="1">
    <source>
        <dbReference type="ARBA" id="ARBA00004273"/>
    </source>
</evidence>
<evidence type="ECO:0000256" key="4">
    <source>
        <dbReference type="ARBA" id="ARBA00022547"/>
    </source>
</evidence>
<evidence type="ECO:0000256" key="6">
    <source>
        <dbReference type="ARBA" id="ARBA00022792"/>
    </source>
</evidence>
<organism evidence="11 12">
    <name type="scientific">Trichostrongylus colubriformis</name>
    <name type="common">Black scour worm</name>
    <dbReference type="NCBI Taxonomy" id="6319"/>
    <lineage>
        <taxon>Eukaryota</taxon>
        <taxon>Metazoa</taxon>
        <taxon>Ecdysozoa</taxon>
        <taxon>Nematoda</taxon>
        <taxon>Chromadorea</taxon>
        <taxon>Rhabditida</taxon>
        <taxon>Rhabditina</taxon>
        <taxon>Rhabditomorpha</taxon>
        <taxon>Strongyloidea</taxon>
        <taxon>Trichostrongylidae</taxon>
        <taxon>Trichostrongylus</taxon>
    </lineage>
</organism>
<dbReference type="AlphaFoldDB" id="A0AAN8END9"/>
<dbReference type="GO" id="GO:0045259">
    <property type="term" value="C:proton-transporting ATP synthase complex"/>
    <property type="evidence" value="ECO:0007669"/>
    <property type="project" value="UniProtKB-KW"/>
</dbReference>
<feature type="signal peptide" evidence="10">
    <location>
        <begin position="1"/>
        <end position="20"/>
    </location>
</feature>
<dbReference type="Gene3D" id="6.10.280.70">
    <property type="match status" value="1"/>
</dbReference>
<keyword evidence="9" id="KW-0472">Membrane</keyword>
<keyword evidence="5" id="KW-0375">Hydrogen ion transport</keyword>
<dbReference type="GO" id="GO:0005743">
    <property type="term" value="C:mitochondrial inner membrane"/>
    <property type="evidence" value="ECO:0007669"/>
    <property type="project" value="UniProtKB-SubCell"/>
</dbReference>
<keyword evidence="6" id="KW-0999">Mitochondrion inner membrane</keyword>
<dbReference type="Proteomes" id="UP001331761">
    <property type="component" value="Unassembled WGS sequence"/>
</dbReference>
<protein>
    <submittedName>
        <fullName evidence="11">ATP synthase subunit</fullName>
    </submittedName>
</protein>